<keyword evidence="1" id="KW-0175">Coiled coil</keyword>
<sequence length="596" mass="68418">MDSLDYDLVDRTLSNVLDESIETVMIEISHDYNDVELEAIRDRYYDIAKSRILETCNNLFGPLAQRGKSEKPTALRLIKRTGNNKSMTLCKDICDLYLYANNHVDDFPRSVLSSTSFLPDVKKAKRETMEIRVQSENRDNVIRLEAKVKELNAKIVEVESNCDKVIMSHKKQIDVLEAEVHNMSTILDQLLLSINVPKSPTCIESRSDTAASKPINATALHSTQNIAMKSVNCNDRSNTQVTNQPDKHDTGSKTGAKQTVYTPDEGSKSGNKQTVVSSNPSKPREPEIPISYKSAVQRGSSSGKRLTNNPASPPTNNTASASNGRNSEVFTKLAKKPVKPLTGLKFERTKTVYVSNIRMDFNDEDDDVIDRVKSHATSINLNIIKIVVVHNRFNRYRVGCKMDIPESGLDDALDSENWPHPIECRVWTRFKTRGSRTDTTRRQPDRQSSEITTNLTRKKDRTPSRDDIHYQSHYRSEYEHDSNGIDHTYNRHDDTSDYAYNTRYSTFHRDERNQGPSTYSNDDDYNAREYLADQDERIRAPRKQCDNYDSYDNQRPNHRGHYDSYNDDTWDYHLQDNGQRYHTRYPASTDDRADWT</sequence>
<feature type="compositionally biased region" description="Basic and acidic residues" evidence="2">
    <location>
        <begin position="461"/>
        <end position="495"/>
    </location>
</feature>
<evidence type="ECO:0000256" key="1">
    <source>
        <dbReference type="SAM" id="Coils"/>
    </source>
</evidence>
<feature type="compositionally biased region" description="Polar residues" evidence="2">
    <location>
        <begin position="268"/>
        <end position="281"/>
    </location>
</feature>
<feature type="coiled-coil region" evidence="1">
    <location>
        <begin position="134"/>
        <end position="161"/>
    </location>
</feature>
<name>A0A8S4QBQ9_OWEFU</name>
<feature type="compositionally biased region" description="Basic and acidic residues" evidence="2">
    <location>
        <begin position="435"/>
        <end position="448"/>
    </location>
</feature>
<feature type="region of interest" description="Disordered" evidence="2">
    <location>
        <begin position="433"/>
        <end position="526"/>
    </location>
</feature>
<evidence type="ECO:0000313" key="3">
    <source>
        <dbReference type="EMBL" id="CAH1803237.1"/>
    </source>
</evidence>
<reference evidence="3" key="1">
    <citation type="submission" date="2022-03" db="EMBL/GenBank/DDBJ databases">
        <authorList>
            <person name="Martin C."/>
        </authorList>
    </citation>
    <scope>NUCLEOTIDE SEQUENCE</scope>
</reference>
<accession>A0A8S4QBQ9</accession>
<feature type="compositionally biased region" description="Polar residues" evidence="2">
    <location>
        <begin position="235"/>
        <end position="244"/>
    </location>
</feature>
<evidence type="ECO:0000313" key="4">
    <source>
        <dbReference type="Proteomes" id="UP000749559"/>
    </source>
</evidence>
<feature type="compositionally biased region" description="Polar residues" evidence="2">
    <location>
        <begin position="252"/>
        <end position="261"/>
    </location>
</feature>
<feature type="compositionally biased region" description="Low complexity" evidence="2">
    <location>
        <begin position="307"/>
        <end position="323"/>
    </location>
</feature>
<proteinExistence type="predicted"/>
<feature type="region of interest" description="Disordered" evidence="2">
    <location>
        <begin position="541"/>
        <end position="562"/>
    </location>
</feature>
<dbReference type="AlphaFoldDB" id="A0A8S4QBQ9"/>
<keyword evidence="4" id="KW-1185">Reference proteome</keyword>
<dbReference type="Proteomes" id="UP000749559">
    <property type="component" value="Unassembled WGS sequence"/>
</dbReference>
<feature type="region of interest" description="Disordered" evidence="2">
    <location>
        <begin position="235"/>
        <end position="326"/>
    </location>
</feature>
<organism evidence="3 4">
    <name type="scientific">Owenia fusiformis</name>
    <name type="common">Polychaete worm</name>
    <dbReference type="NCBI Taxonomy" id="6347"/>
    <lineage>
        <taxon>Eukaryota</taxon>
        <taxon>Metazoa</taxon>
        <taxon>Spiralia</taxon>
        <taxon>Lophotrochozoa</taxon>
        <taxon>Annelida</taxon>
        <taxon>Polychaeta</taxon>
        <taxon>Sedentaria</taxon>
        <taxon>Canalipalpata</taxon>
        <taxon>Sabellida</taxon>
        <taxon>Oweniida</taxon>
        <taxon>Oweniidae</taxon>
        <taxon>Owenia</taxon>
    </lineage>
</organism>
<feature type="compositionally biased region" description="Polar residues" evidence="2">
    <location>
        <begin position="297"/>
        <end position="306"/>
    </location>
</feature>
<protein>
    <submittedName>
        <fullName evidence="3">Uncharacterized protein</fullName>
    </submittedName>
</protein>
<evidence type="ECO:0000256" key="2">
    <source>
        <dbReference type="SAM" id="MobiDB-lite"/>
    </source>
</evidence>
<gene>
    <name evidence="3" type="ORF">OFUS_LOCUS26848</name>
</gene>
<dbReference type="EMBL" id="CAIIXF020000347">
    <property type="protein sequence ID" value="CAH1803237.1"/>
    <property type="molecule type" value="Genomic_DNA"/>
</dbReference>
<comment type="caution">
    <text evidence="3">The sequence shown here is derived from an EMBL/GenBank/DDBJ whole genome shotgun (WGS) entry which is preliminary data.</text>
</comment>